<dbReference type="Pfam" id="PF06081">
    <property type="entry name" value="ArAE_1"/>
    <property type="match status" value="1"/>
</dbReference>
<dbReference type="PANTHER" id="PTHR30509:SF27">
    <property type="entry name" value="UPF0421 PROTEIN YGAE"/>
    <property type="match status" value="1"/>
</dbReference>
<feature type="transmembrane region" description="Helical" evidence="6">
    <location>
        <begin position="60"/>
        <end position="88"/>
    </location>
</feature>
<reference evidence="7 8" key="1">
    <citation type="submission" date="2016-10" db="EMBL/GenBank/DDBJ databases">
        <title>Draft genome sequences of four alkaliphilic bacteria belonging to the Anaerobacillus genus.</title>
        <authorList>
            <person name="Bassil N.M."/>
            <person name="Lloyd J.R."/>
        </authorList>
    </citation>
    <scope>NUCLEOTIDE SEQUENCE [LARGE SCALE GENOMIC DNA]</scope>
    <source>
        <strain evidence="7 8">DSM 15340</strain>
    </source>
</reference>
<organism evidence="7 8">
    <name type="scientific">Anaerobacillus arseniciselenatis</name>
    <dbReference type="NCBI Taxonomy" id="85682"/>
    <lineage>
        <taxon>Bacteria</taxon>
        <taxon>Bacillati</taxon>
        <taxon>Bacillota</taxon>
        <taxon>Bacilli</taxon>
        <taxon>Bacillales</taxon>
        <taxon>Bacillaceae</taxon>
        <taxon>Anaerobacillus</taxon>
    </lineage>
</organism>
<keyword evidence="3 6" id="KW-0812">Transmembrane</keyword>
<feature type="transmembrane region" description="Helical" evidence="6">
    <location>
        <begin position="125"/>
        <end position="143"/>
    </location>
</feature>
<evidence type="ECO:0000256" key="4">
    <source>
        <dbReference type="ARBA" id="ARBA00022989"/>
    </source>
</evidence>
<evidence type="ECO:0000256" key="1">
    <source>
        <dbReference type="ARBA" id="ARBA00004651"/>
    </source>
</evidence>
<dbReference type="EMBL" id="MLQQ01000008">
    <property type="protein sequence ID" value="OIJ14302.1"/>
    <property type="molecule type" value="Genomic_DNA"/>
</dbReference>
<dbReference type="GO" id="GO:0005886">
    <property type="term" value="C:plasma membrane"/>
    <property type="evidence" value="ECO:0007669"/>
    <property type="project" value="UniProtKB-SubCell"/>
</dbReference>
<feature type="transmembrane region" description="Helical" evidence="6">
    <location>
        <begin position="95"/>
        <end position="113"/>
    </location>
</feature>
<accession>A0A1S2LP49</accession>
<evidence type="ECO:0000313" key="8">
    <source>
        <dbReference type="Proteomes" id="UP000180098"/>
    </source>
</evidence>
<dbReference type="OrthoDB" id="1653617at2"/>
<keyword evidence="5 6" id="KW-0472">Membrane</keyword>
<protein>
    <submittedName>
        <fullName evidence="7">Uncharacterized protein</fullName>
    </submittedName>
</protein>
<comment type="caution">
    <text evidence="7">The sequence shown here is derived from an EMBL/GenBank/DDBJ whole genome shotgun (WGS) entry which is preliminary data.</text>
</comment>
<dbReference type="Proteomes" id="UP000180098">
    <property type="component" value="Unassembled WGS sequence"/>
</dbReference>
<evidence type="ECO:0000256" key="3">
    <source>
        <dbReference type="ARBA" id="ARBA00022692"/>
    </source>
</evidence>
<dbReference type="RefSeq" id="WP_071312658.1">
    <property type="nucleotide sequence ID" value="NZ_MLQQ01000008.1"/>
</dbReference>
<dbReference type="AlphaFoldDB" id="A0A1S2LP49"/>
<evidence type="ECO:0000313" key="7">
    <source>
        <dbReference type="EMBL" id="OIJ14302.1"/>
    </source>
</evidence>
<evidence type="ECO:0000256" key="2">
    <source>
        <dbReference type="ARBA" id="ARBA00022475"/>
    </source>
</evidence>
<dbReference type="InterPro" id="IPR010343">
    <property type="entry name" value="ArAE_1"/>
</dbReference>
<evidence type="ECO:0000256" key="6">
    <source>
        <dbReference type="SAM" id="Phobius"/>
    </source>
</evidence>
<evidence type="ECO:0000256" key="5">
    <source>
        <dbReference type="ARBA" id="ARBA00023136"/>
    </source>
</evidence>
<keyword evidence="4 6" id="KW-1133">Transmembrane helix</keyword>
<dbReference type="PANTHER" id="PTHR30509">
    <property type="entry name" value="P-HYDROXYBENZOIC ACID EFFLUX PUMP SUBUNIT-RELATED"/>
    <property type="match status" value="1"/>
</dbReference>
<gene>
    <name evidence="7" type="ORF">BKP35_06985</name>
</gene>
<name>A0A1S2LP49_9BACI</name>
<proteinExistence type="predicted"/>
<sequence length="359" mass="41635">MKLGARIFKTGLAITLSLYVAMLLNLYPPMFAALAATFAIQPSIHKSVQTIFEQIQANVISAILAVIFVLSFGHHPFVVGVVVILVIAINLQLKMESIIPLAVVTVIIIMESPTDDFITFATTRFILIMIGVFSAFVVNLLFIPPKHETQLYHKISDSTENIIKWIRLLTRHDAQQKMLKKDLSRLKDAMVKINSLFLLYKEERNYFKKRQYAKARKVVLFRQMLNTSNKALVILKALNRRENELHHMPEELQTLIRDRLDCLTNYHERILLKYAGKVKTEATEENMQEVCVGKQELTDLFMEFYKKKDIDSEEWLHLFPVIAQIVEYGDQLEYLDKLLNGFFTYHKKENAVDIKERED</sequence>
<keyword evidence="2" id="KW-1003">Cell membrane</keyword>
<feature type="transmembrane region" description="Helical" evidence="6">
    <location>
        <begin position="12"/>
        <end position="40"/>
    </location>
</feature>
<keyword evidence="8" id="KW-1185">Reference proteome</keyword>
<comment type="subcellular location">
    <subcellularLocation>
        <location evidence="1">Cell membrane</location>
        <topology evidence="1">Multi-pass membrane protein</topology>
    </subcellularLocation>
</comment>